<name>A0AAW5B5D9_9BACI</name>
<feature type="transmembrane region" description="Helical" evidence="1">
    <location>
        <begin position="214"/>
        <end position="234"/>
    </location>
</feature>
<feature type="domain" description="Zinc-ribbon" evidence="2">
    <location>
        <begin position="2"/>
        <end position="24"/>
    </location>
</feature>
<organism evidence="3 4">
    <name type="scientific">Oceanobacillus jordanicus</name>
    <dbReference type="NCBI Taxonomy" id="2867266"/>
    <lineage>
        <taxon>Bacteria</taxon>
        <taxon>Bacillati</taxon>
        <taxon>Bacillota</taxon>
        <taxon>Bacilli</taxon>
        <taxon>Bacillales</taxon>
        <taxon>Bacillaceae</taxon>
        <taxon>Oceanobacillus</taxon>
    </lineage>
</organism>
<dbReference type="InterPro" id="IPR026870">
    <property type="entry name" value="Zinc_ribbon_dom"/>
</dbReference>
<keyword evidence="3" id="KW-0645">Protease</keyword>
<feature type="transmembrane region" description="Helical" evidence="1">
    <location>
        <begin position="241"/>
        <end position="266"/>
    </location>
</feature>
<feature type="transmembrane region" description="Helical" evidence="1">
    <location>
        <begin position="286"/>
        <end position="306"/>
    </location>
</feature>
<dbReference type="AlphaFoldDB" id="A0AAW5B5D9"/>
<evidence type="ECO:0000256" key="1">
    <source>
        <dbReference type="SAM" id="Phobius"/>
    </source>
</evidence>
<keyword evidence="1" id="KW-0812">Transmembrane</keyword>
<evidence type="ECO:0000259" key="2">
    <source>
        <dbReference type="Pfam" id="PF13240"/>
    </source>
</evidence>
<sequence>MYCPNCGIKVTQEAKFCPSCGIKLIQEEDVFRQDAGQTQSAATEDAGKTIPDQMRSTFLHATERINGLVGEKGNIDLNLRDIFSSVFKKHSKEEGEILFISGTSLTTPGEEEISTSWPKPWLFSRIFLILAVTYLFLYVCTYMFHNPNALPGLIVVGSFVVPFSLLIFFWEMNAPRNLSIYEIAKMFFIGGTASLVTTLILFSIVPVYNLNVGGAIIVGVVEEVGKLVIILYFIKKLNPKYILNGLLIGAAIGAGFAAFESAGYAFRFGTMNGTDFMLSVMFDRAWMSIGTHVSWAAITGAALVYVKKAEPLKGEHLTDAKFLKLFAVPVILHSVWDMPLYLFQVFNLMYIVLIIIAWIFIFTLIHAGLKQIVRLNVGQ</sequence>
<reference evidence="3 4" key="1">
    <citation type="journal article" date="2022" name="Evol. Bioinform. Online">
        <title>Draft Genome Sequence of Oceanobacillus jordanicus Strain GSFE11, a Halotolerant Plant Growth-Promoting Bacterial Endophyte Isolated From the Jordan Valley.</title>
        <authorList>
            <person name="Alhindi T."/>
            <person name="Albdaiwi R."/>
        </authorList>
    </citation>
    <scope>NUCLEOTIDE SEQUENCE [LARGE SCALE GENOMIC DNA]</scope>
    <source>
        <strain evidence="3 4">GSFE11</strain>
    </source>
</reference>
<dbReference type="PANTHER" id="PTHR36844">
    <property type="entry name" value="PROTEASE PRSW"/>
    <property type="match status" value="1"/>
</dbReference>
<dbReference type="Proteomes" id="UP001199631">
    <property type="component" value="Unassembled WGS sequence"/>
</dbReference>
<gene>
    <name evidence="3" type="ORF">K3T81_09980</name>
</gene>
<proteinExistence type="predicted"/>
<keyword evidence="1" id="KW-0472">Membrane</keyword>
<keyword evidence="1" id="KW-1133">Transmembrane helix</keyword>
<feature type="transmembrane region" description="Helical" evidence="1">
    <location>
        <begin position="183"/>
        <end position="208"/>
    </location>
</feature>
<dbReference type="GO" id="GO:0008237">
    <property type="term" value="F:metallopeptidase activity"/>
    <property type="evidence" value="ECO:0007669"/>
    <property type="project" value="UniProtKB-KW"/>
</dbReference>
<feature type="transmembrane region" description="Helical" evidence="1">
    <location>
        <begin position="348"/>
        <end position="369"/>
    </location>
</feature>
<protein>
    <submittedName>
        <fullName evidence="3">PrsW family intramembrane metalloprotease</fullName>
    </submittedName>
</protein>
<dbReference type="RefSeq" id="WP_238019738.1">
    <property type="nucleotide sequence ID" value="NZ_JAIFZM010000007.1"/>
</dbReference>
<feature type="transmembrane region" description="Helical" evidence="1">
    <location>
        <begin position="126"/>
        <end position="144"/>
    </location>
</feature>
<accession>A0AAW5B5D9</accession>
<dbReference type="Pfam" id="PF13367">
    <property type="entry name" value="PrsW-protease"/>
    <property type="match status" value="1"/>
</dbReference>
<dbReference type="PANTHER" id="PTHR36844:SF1">
    <property type="entry name" value="PROTEASE PRSW"/>
    <property type="match status" value="1"/>
</dbReference>
<evidence type="ECO:0000313" key="3">
    <source>
        <dbReference type="EMBL" id="MCG3419482.1"/>
    </source>
</evidence>
<dbReference type="Pfam" id="PF13240">
    <property type="entry name" value="Zn_Ribbon_1"/>
    <property type="match status" value="1"/>
</dbReference>
<keyword evidence="3" id="KW-0378">Hydrolase</keyword>
<evidence type="ECO:0000313" key="4">
    <source>
        <dbReference type="Proteomes" id="UP001199631"/>
    </source>
</evidence>
<feature type="transmembrane region" description="Helical" evidence="1">
    <location>
        <begin position="150"/>
        <end position="171"/>
    </location>
</feature>
<dbReference type="EMBL" id="JAIFZM010000007">
    <property type="protein sequence ID" value="MCG3419482.1"/>
    <property type="molecule type" value="Genomic_DNA"/>
</dbReference>
<keyword evidence="4" id="KW-1185">Reference proteome</keyword>
<dbReference type="InterPro" id="IPR026898">
    <property type="entry name" value="PrsW"/>
</dbReference>
<comment type="caution">
    <text evidence="3">The sequence shown here is derived from an EMBL/GenBank/DDBJ whole genome shotgun (WGS) entry which is preliminary data.</text>
</comment>
<keyword evidence="3" id="KW-0482">Metalloprotease</keyword>
<feature type="transmembrane region" description="Helical" evidence="1">
    <location>
        <begin position="318"/>
        <end position="336"/>
    </location>
</feature>